<reference evidence="2 3" key="1">
    <citation type="submission" date="2022-10" db="EMBL/GenBank/DDBJ databases">
        <title>The complete genomes of actinobacterial strains from the NBC collection.</title>
        <authorList>
            <person name="Joergensen T.S."/>
            <person name="Alvarez Arevalo M."/>
            <person name="Sterndorff E.B."/>
            <person name="Faurdal D."/>
            <person name="Vuksanovic O."/>
            <person name="Mourched A.-S."/>
            <person name="Charusanti P."/>
            <person name="Shaw S."/>
            <person name="Blin K."/>
            <person name="Weber T."/>
        </authorList>
    </citation>
    <scope>NUCLEOTIDE SEQUENCE [LARGE SCALE GENOMIC DNA]</scope>
    <source>
        <strain evidence="2 3">NBC 01774</strain>
    </source>
</reference>
<proteinExistence type="predicted"/>
<feature type="region of interest" description="Disordered" evidence="1">
    <location>
        <begin position="414"/>
        <end position="451"/>
    </location>
</feature>
<feature type="compositionally biased region" description="Basic and acidic residues" evidence="1">
    <location>
        <begin position="478"/>
        <end position="490"/>
    </location>
</feature>
<evidence type="ECO:0000313" key="2">
    <source>
        <dbReference type="EMBL" id="WSB72440.1"/>
    </source>
</evidence>
<protein>
    <recommendedName>
        <fullName evidence="4">Protein phosphatase</fullName>
    </recommendedName>
</protein>
<sequence>MSGGPVDPADVPVFTGDLDVLEARTKALSHGGSKVRTAGSDVHKSFGGMAAFYKAPEAEQLFGVTKPVERTAHDLSDDMHVIAGALGTYAREIRPLIHRLEQLKQEAADFRDNEAAEDDWSEDGDLTDENLNRRNKIAEVWAAFQEAERDCHAKIIALVPGGKALHTIDASHKKGYGYDAEALKASKSLPWGDAVEESVPWWQVWEHAYDFGKGFIVDGVGGTIDGIYTLFGGHGGDAAGEAWLGLAKLSTAVAITTTPGLNVAYWMAPGKMLPSWLRDSRTAVLDTGKALVAWDQWESNGSRAAGAVTFNIVTAVFTRGGGAAVQGAGKAGALAKGLSVVSKVGSAVDPMTYVIKGAGAGLSKVGDVIAHLKDLGHVEVPKISEGAYSLPEGAIKNPDGTIQLPKDAAIPEGATKLPDGSIKLPKGTVTFPPGTVKDPVTGKYMDPRTDIYNEDGSLFQRAEDAHKEKPAPSTAGADDPRIETPVRQEQRVPAGVGGRGDDTIRVGSDIPNPAHAGDDAGHNPGNHADGVGRDPSATYEPSSGRHGDGRNGVGNDVTRASGGHGDATPSDVGSHTDTTPSGSGHGPSVPHQGSHDVQHPGQGLPHGEHVDSGPTGAPGHEHTDTRLPHEEAPDQSAGPHGADESENWGTYNDEPVNYALKPDEDAVAAYERIRATTDDVPRIAENYGIDPAVVERAKSNLFLEKHDIYNGPGPEGFKPGVYFTAYDEIADLWTRAEKGTLKDMEGSFRGLLIHEYVEGRLLEAGAPFTSGHPSAWADNRDWSNGHLGAHDVAPISFRGAPPTAKGTLVLWPKMGLEIPNFTLADDLSNLDILVEAAKKGFELP</sequence>
<dbReference type="EMBL" id="CP109106">
    <property type="protein sequence ID" value="WSB72440.1"/>
    <property type="molecule type" value="Genomic_DNA"/>
</dbReference>
<gene>
    <name evidence="2" type="ORF">OG863_33295</name>
</gene>
<evidence type="ECO:0000313" key="3">
    <source>
        <dbReference type="Proteomes" id="UP001344251"/>
    </source>
</evidence>
<accession>A0ABZ1FQ18</accession>
<evidence type="ECO:0008006" key="4">
    <source>
        <dbReference type="Google" id="ProtNLM"/>
    </source>
</evidence>
<name>A0ABZ1FQ18_9ACTN</name>
<dbReference type="Proteomes" id="UP001344251">
    <property type="component" value="Chromosome"/>
</dbReference>
<keyword evidence="3" id="KW-1185">Reference proteome</keyword>
<evidence type="ECO:0000256" key="1">
    <source>
        <dbReference type="SAM" id="MobiDB-lite"/>
    </source>
</evidence>
<dbReference type="RefSeq" id="WP_326622100.1">
    <property type="nucleotide sequence ID" value="NZ_CP109106.1"/>
</dbReference>
<feature type="compositionally biased region" description="Basic and acidic residues" evidence="1">
    <location>
        <begin position="619"/>
        <end position="632"/>
    </location>
</feature>
<feature type="compositionally biased region" description="Polar residues" evidence="1">
    <location>
        <begin position="571"/>
        <end position="582"/>
    </location>
</feature>
<organism evidence="2 3">
    <name type="scientific">Streptomyces decoyicus</name>
    <dbReference type="NCBI Taxonomy" id="249567"/>
    <lineage>
        <taxon>Bacteria</taxon>
        <taxon>Bacillati</taxon>
        <taxon>Actinomycetota</taxon>
        <taxon>Actinomycetes</taxon>
        <taxon>Kitasatosporales</taxon>
        <taxon>Streptomycetaceae</taxon>
        <taxon>Streptomyces</taxon>
    </lineage>
</organism>
<feature type="region of interest" description="Disordered" evidence="1">
    <location>
        <begin position="464"/>
        <end position="656"/>
    </location>
</feature>